<name>A0A395JKA9_9GAMM</name>
<gene>
    <name evidence="2" type="ORF">DFR28_102632</name>
</gene>
<evidence type="ECO:0008006" key="4">
    <source>
        <dbReference type="Google" id="ProtNLM"/>
    </source>
</evidence>
<accession>A0A395JKA9</accession>
<dbReference type="AlphaFoldDB" id="A0A395JKA9"/>
<proteinExistence type="predicted"/>
<comment type="caution">
    <text evidence="2">The sequence shown here is derived from an EMBL/GenBank/DDBJ whole genome shotgun (WGS) entry which is preliminary data.</text>
</comment>
<evidence type="ECO:0000256" key="1">
    <source>
        <dbReference type="SAM" id="SignalP"/>
    </source>
</evidence>
<keyword evidence="1" id="KW-0732">Signal</keyword>
<evidence type="ECO:0000313" key="2">
    <source>
        <dbReference type="EMBL" id="RBP51213.1"/>
    </source>
</evidence>
<dbReference type="InParanoid" id="A0A395JKA9"/>
<protein>
    <recommendedName>
        <fullName evidence="4">Secreted protein</fullName>
    </recommendedName>
</protein>
<sequence length="68" mass="7220">MNRLSFISMLLFTLFTVASTSNAETISGVSVADTVATPDPGPLCLICKPCCKVEVDTETVLLGILEDQ</sequence>
<feature type="signal peptide" evidence="1">
    <location>
        <begin position="1"/>
        <end position="23"/>
    </location>
</feature>
<organism evidence="2 3">
    <name type="scientific">Arenicella xantha</name>
    <dbReference type="NCBI Taxonomy" id="644221"/>
    <lineage>
        <taxon>Bacteria</taxon>
        <taxon>Pseudomonadati</taxon>
        <taxon>Pseudomonadota</taxon>
        <taxon>Gammaproteobacteria</taxon>
        <taxon>Arenicellales</taxon>
        <taxon>Arenicellaceae</taxon>
        <taxon>Arenicella</taxon>
    </lineage>
</organism>
<dbReference type="Proteomes" id="UP000253083">
    <property type="component" value="Unassembled WGS sequence"/>
</dbReference>
<feature type="chain" id="PRO_5017261227" description="Secreted protein" evidence="1">
    <location>
        <begin position="24"/>
        <end position="68"/>
    </location>
</feature>
<evidence type="ECO:0000313" key="3">
    <source>
        <dbReference type="Proteomes" id="UP000253083"/>
    </source>
</evidence>
<keyword evidence="3" id="KW-1185">Reference proteome</keyword>
<dbReference type="EMBL" id="QNRT01000002">
    <property type="protein sequence ID" value="RBP51213.1"/>
    <property type="molecule type" value="Genomic_DNA"/>
</dbReference>
<reference evidence="2 3" key="1">
    <citation type="submission" date="2018-06" db="EMBL/GenBank/DDBJ databases">
        <title>Genomic Encyclopedia of Type Strains, Phase IV (KMG-IV): sequencing the most valuable type-strain genomes for metagenomic binning, comparative biology and taxonomic classification.</title>
        <authorList>
            <person name="Goeker M."/>
        </authorList>
    </citation>
    <scope>NUCLEOTIDE SEQUENCE [LARGE SCALE GENOMIC DNA]</scope>
    <source>
        <strain evidence="2 3">DSM 24032</strain>
    </source>
</reference>